<evidence type="ECO:0000256" key="3">
    <source>
        <dbReference type="ARBA" id="ARBA00022448"/>
    </source>
</evidence>
<evidence type="ECO:0000256" key="4">
    <source>
        <dbReference type="ARBA" id="ARBA00022692"/>
    </source>
</evidence>
<evidence type="ECO:0000313" key="9">
    <source>
        <dbReference type="EMBL" id="VDN29391.1"/>
    </source>
</evidence>
<dbReference type="OrthoDB" id="429955at2759"/>
<organism evidence="9 10">
    <name type="scientific">Dibothriocephalus latus</name>
    <name type="common">Fish tapeworm</name>
    <name type="synonym">Diphyllobothrium latum</name>
    <dbReference type="NCBI Taxonomy" id="60516"/>
    <lineage>
        <taxon>Eukaryota</taxon>
        <taxon>Metazoa</taxon>
        <taxon>Spiralia</taxon>
        <taxon>Lophotrochozoa</taxon>
        <taxon>Platyhelminthes</taxon>
        <taxon>Cestoda</taxon>
        <taxon>Eucestoda</taxon>
        <taxon>Diphyllobothriidea</taxon>
        <taxon>Diphyllobothriidae</taxon>
        <taxon>Dibothriocephalus</taxon>
    </lineage>
</organism>
<feature type="region of interest" description="Disordered" evidence="7">
    <location>
        <begin position="121"/>
        <end position="142"/>
    </location>
</feature>
<feature type="compositionally biased region" description="Polar residues" evidence="7">
    <location>
        <begin position="33"/>
        <end position="46"/>
    </location>
</feature>
<feature type="transmembrane region" description="Helical" evidence="8">
    <location>
        <begin position="58"/>
        <end position="83"/>
    </location>
</feature>
<accession>A0A3P7NDS2</accession>
<sequence length="165" mass="17377">MRSNGSCGVASNAASTISGCASGSANDRPDSADPSQSSLTTSPSRPKSSRFVQHLRRLTLPLALGQLLSALIAVTGIASNYLVGFGVSLPLTQNLPSYFLLTIVYGIFSWRRLLSPKEPPMTTITSEEPVEAEDQSGIQEDCEESMKNAEAVVVVPTASGDTESL</sequence>
<keyword evidence="10" id="KW-1185">Reference proteome</keyword>
<reference evidence="9 10" key="1">
    <citation type="submission" date="2018-11" db="EMBL/GenBank/DDBJ databases">
        <authorList>
            <consortium name="Pathogen Informatics"/>
        </authorList>
    </citation>
    <scope>NUCLEOTIDE SEQUENCE [LARGE SCALE GENOMIC DNA]</scope>
</reference>
<dbReference type="Pfam" id="PF06027">
    <property type="entry name" value="SLC35F"/>
    <property type="match status" value="1"/>
</dbReference>
<dbReference type="EMBL" id="UYRU01078695">
    <property type="protein sequence ID" value="VDN29391.1"/>
    <property type="molecule type" value="Genomic_DNA"/>
</dbReference>
<comment type="subcellular location">
    <subcellularLocation>
        <location evidence="1">Membrane</location>
        <topology evidence="1">Multi-pass membrane protein</topology>
    </subcellularLocation>
</comment>
<evidence type="ECO:0000256" key="7">
    <source>
        <dbReference type="SAM" id="MobiDB-lite"/>
    </source>
</evidence>
<keyword evidence="5 8" id="KW-1133">Transmembrane helix</keyword>
<dbReference type="GO" id="GO:0016020">
    <property type="term" value="C:membrane"/>
    <property type="evidence" value="ECO:0007669"/>
    <property type="project" value="UniProtKB-SubCell"/>
</dbReference>
<protein>
    <submittedName>
        <fullName evidence="9">Uncharacterized protein</fullName>
    </submittedName>
</protein>
<feature type="transmembrane region" description="Helical" evidence="8">
    <location>
        <begin position="95"/>
        <end position="114"/>
    </location>
</feature>
<evidence type="ECO:0000256" key="5">
    <source>
        <dbReference type="ARBA" id="ARBA00022989"/>
    </source>
</evidence>
<proteinExistence type="inferred from homology"/>
<dbReference type="PROSITE" id="PS51257">
    <property type="entry name" value="PROKAR_LIPOPROTEIN"/>
    <property type="match status" value="1"/>
</dbReference>
<comment type="similarity">
    <text evidence="2">Belongs to the SLC35F solute transporter family.</text>
</comment>
<gene>
    <name evidence="9" type="ORF">DILT_LOCUS15359</name>
</gene>
<evidence type="ECO:0000313" key="10">
    <source>
        <dbReference type="Proteomes" id="UP000281553"/>
    </source>
</evidence>
<dbReference type="InterPro" id="IPR009262">
    <property type="entry name" value="SLC35_F1/F2/F6"/>
</dbReference>
<feature type="non-terminal residue" evidence="9">
    <location>
        <position position="165"/>
    </location>
</feature>
<keyword evidence="3" id="KW-0813">Transport</keyword>
<evidence type="ECO:0000256" key="8">
    <source>
        <dbReference type="SAM" id="Phobius"/>
    </source>
</evidence>
<keyword evidence="6 8" id="KW-0472">Membrane</keyword>
<dbReference type="GO" id="GO:0022857">
    <property type="term" value="F:transmembrane transporter activity"/>
    <property type="evidence" value="ECO:0007669"/>
    <property type="project" value="InterPro"/>
</dbReference>
<evidence type="ECO:0000256" key="6">
    <source>
        <dbReference type="ARBA" id="ARBA00023136"/>
    </source>
</evidence>
<feature type="region of interest" description="Disordered" evidence="7">
    <location>
        <begin position="20"/>
        <end position="50"/>
    </location>
</feature>
<evidence type="ECO:0000256" key="2">
    <source>
        <dbReference type="ARBA" id="ARBA00007863"/>
    </source>
</evidence>
<evidence type="ECO:0000256" key="1">
    <source>
        <dbReference type="ARBA" id="ARBA00004141"/>
    </source>
</evidence>
<name>A0A3P7NDS2_DIBLA</name>
<dbReference type="Proteomes" id="UP000281553">
    <property type="component" value="Unassembled WGS sequence"/>
</dbReference>
<keyword evidence="4 8" id="KW-0812">Transmembrane</keyword>
<dbReference type="AlphaFoldDB" id="A0A3P7NDS2"/>